<evidence type="ECO:0000256" key="5">
    <source>
        <dbReference type="ARBA" id="ARBA00022691"/>
    </source>
</evidence>
<dbReference type="EMBL" id="JAAGYU010000087">
    <property type="protein sequence ID" value="NEL77886.1"/>
    <property type="molecule type" value="Genomic_DNA"/>
</dbReference>
<dbReference type="KEGG" id="xpe:BJD13_11400"/>
<organism evidence="10 14">
    <name type="scientific">Xanthomonas perforans</name>
    <dbReference type="NCBI Taxonomy" id="442694"/>
    <lineage>
        <taxon>Bacteria</taxon>
        <taxon>Pseudomonadati</taxon>
        <taxon>Pseudomonadota</taxon>
        <taxon>Gammaproteobacteria</taxon>
        <taxon>Lysobacterales</taxon>
        <taxon>Lysobacteraceae</taxon>
        <taxon>Xanthomonas</taxon>
    </lineage>
</organism>
<reference evidence="9 12" key="1">
    <citation type="submission" date="2015-02" db="EMBL/GenBank/DDBJ databases">
        <title>Whole genome sequencing of multiple isolates of three species of pepper and tomato-infecting xanthomonads reveals genetic diversity in field strains and pinpoints effectors responsible for host specificity.</title>
        <authorList>
            <person name="Schwartz A."/>
            <person name="Dahlbeck D."/>
            <person name="Staskawicz B."/>
            <person name="Bart R."/>
            <person name="Potnis N."/>
            <person name="Minsavage G."/>
            <person name="Timilsina S."/>
            <person name="Goss E."/>
            <person name="Jones J."/>
            <person name="Vallad G."/>
            <person name="Barak J."/>
            <person name="Miller S."/>
            <person name="Ritchie D."/>
            <person name="Martins J.Jr."/>
            <person name="Patane J.S."/>
            <person name="Setubal J.C."/>
        </authorList>
    </citation>
    <scope>NUCLEOTIDE SEQUENCE [LARGE SCALE GENOMIC DNA]</scope>
    <source>
        <strain evidence="9 12">Xp3-15</strain>
    </source>
</reference>
<keyword evidence="12" id="KW-1185">Reference proteome</keyword>
<feature type="binding site" evidence="7">
    <location>
        <position position="22"/>
    </location>
    <ligand>
        <name>S-adenosyl-L-methionine</name>
        <dbReference type="ChEBI" id="CHEBI:59789"/>
    </ligand>
</feature>
<protein>
    <recommendedName>
        <fullName evidence="2 8">Site-specific DNA-methyltransferase (adenine-specific)</fullName>
        <ecNumber evidence="2 8">2.1.1.72</ecNumber>
    </recommendedName>
</protein>
<evidence type="ECO:0000313" key="10">
    <source>
        <dbReference type="EMBL" id="NEL77886.1"/>
    </source>
</evidence>
<evidence type="ECO:0000256" key="6">
    <source>
        <dbReference type="ARBA" id="ARBA00047942"/>
    </source>
</evidence>
<dbReference type="REBASE" id="175911">
    <property type="entry name" value="M.XpeLH3ORF11400P"/>
</dbReference>
<dbReference type="GO" id="GO:1904047">
    <property type="term" value="F:S-adenosyl-L-methionine binding"/>
    <property type="evidence" value="ECO:0007669"/>
    <property type="project" value="TreeGrafter"/>
</dbReference>
<feature type="binding site" evidence="7">
    <location>
        <position position="26"/>
    </location>
    <ligand>
        <name>S-adenosyl-L-methionine</name>
        <dbReference type="ChEBI" id="CHEBI:59789"/>
    </ligand>
</feature>
<comment type="caution">
    <text evidence="10">The sequence shown here is derived from an EMBL/GenBank/DDBJ whole genome shotgun (WGS) entry which is preliminary data.</text>
</comment>
<dbReference type="EMBL" id="PUUL01000068">
    <property type="protein sequence ID" value="RXD53309.1"/>
    <property type="molecule type" value="Genomic_DNA"/>
</dbReference>
<dbReference type="PANTHER" id="PTHR30481:SF3">
    <property type="entry name" value="DNA ADENINE METHYLASE"/>
    <property type="match status" value="1"/>
</dbReference>
<feature type="binding site" evidence="7">
    <location>
        <position position="195"/>
    </location>
    <ligand>
        <name>S-adenosyl-L-methionine</name>
        <dbReference type="ChEBI" id="CHEBI:59789"/>
    </ligand>
</feature>
<evidence type="ECO:0000256" key="8">
    <source>
        <dbReference type="RuleBase" id="RU361257"/>
    </source>
</evidence>
<dbReference type="RefSeq" id="WP_008571570.1">
    <property type="nucleotide sequence ID" value="NZ_CP018475.1"/>
</dbReference>
<name>A0A0G8U8I0_XANPE</name>
<dbReference type="AlphaFoldDB" id="A0A0G8U8I0"/>
<dbReference type="Proteomes" id="UP000035369">
    <property type="component" value="Unassembled WGS sequence"/>
</dbReference>
<dbReference type="Gene3D" id="3.40.50.150">
    <property type="entry name" value="Vaccinia Virus protein VP39"/>
    <property type="match status" value="1"/>
</dbReference>
<dbReference type="GO" id="GO:0009307">
    <property type="term" value="P:DNA restriction-modification system"/>
    <property type="evidence" value="ECO:0007669"/>
    <property type="project" value="InterPro"/>
</dbReference>
<keyword evidence="4 8" id="KW-0808">Transferase</keyword>
<evidence type="ECO:0000313" key="13">
    <source>
        <dbReference type="Proteomes" id="UP000289372"/>
    </source>
</evidence>
<dbReference type="PANTHER" id="PTHR30481">
    <property type="entry name" value="DNA ADENINE METHYLASE"/>
    <property type="match status" value="1"/>
</dbReference>
<reference evidence="10 14" key="3">
    <citation type="submission" date="2019-11" db="EMBL/GenBank/DDBJ databases">
        <title>Genome-resolved metagenomics to study the prevalence of co-infection and intraspecific heterogeneity among plant pathogen metapopulations.</title>
        <authorList>
            <person name="Newberry E."/>
            <person name="Bhandari R."/>
            <person name="Kemble J."/>
            <person name="Sikora E."/>
            <person name="Potnis N."/>
        </authorList>
    </citation>
    <scope>NUCLEOTIDE SEQUENCE [LARGE SCALE GENOMIC DNA]</scope>
    <source>
        <strain evidence="10">Xp_Tom_Tuscaloosa_18b</strain>
    </source>
</reference>
<accession>A0A0G8U8I0</accession>
<dbReference type="GeneID" id="61777962"/>
<evidence type="ECO:0000313" key="11">
    <source>
        <dbReference type="EMBL" id="RXD53309.1"/>
    </source>
</evidence>
<sequence>MYRPLPLRTLDHVNFKSQLLKWVGNKQRVASELISYFPPTFNTYIEPFVGSGAVLGTLAPKSAIAGDIFAPLLEIWKALKDDPELVIAWYQQRHNLIGEIGKVEAYKSVLSSYNRTANGADLLFLSRTCYGGVIRFRKSDGFMSTPCGPHAPMPPDNFAARAYIWHRRVKGTQFHHADYRDLMERAKPGDLIYCDPPYVDSQSILYGAQDFRLSELFHAIAACKKRGVYVALSIDGTKKSGNNVVRIDPPTGLFKREVLVNCGRSMLRRFQMDGQTLESELVADRLLLTY</sequence>
<keyword evidence="3 8" id="KW-0489">Methyltransferase</keyword>
<evidence type="ECO:0000313" key="9">
    <source>
        <dbReference type="EMBL" id="KLC05552.1"/>
    </source>
</evidence>
<evidence type="ECO:0000256" key="1">
    <source>
        <dbReference type="ARBA" id="ARBA00006594"/>
    </source>
</evidence>
<dbReference type="InterPro" id="IPR012327">
    <property type="entry name" value="MeTrfase_D12"/>
</dbReference>
<dbReference type="Gene3D" id="1.10.1020.10">
    <property type="entry name" value="Adenine-specific Methyltransferase, Domain 2"/>
    <property type="match status" value="1"/>
</dbReference>
<dbReference type="NCBIfam" id="TIGR00571">
    <property type="entry name" value="dam"/>
    <property type="match status" value="1"/>
</dbReference>
<comment type="similarity">
    <text evidence="1 8">Belongs to the N(4)/N(6)-methyltransferase family.</text>
</comment>
<gene>
    <name evidence="11" type="ORF">DB769_12500</name>
    <name evidence="10" type="ORF">G3W61_16765</name>
    <name evidence="9" type="ORF">XP315_11280</name>
</gene>
<feature type="binding site" evidence="7">
    <location>
        <position position="67"/>
    </location>
    <ligand>
        <name>S-adenosyl-L-methionine</name>
        <dbReference type="ChEBI" id="CHEBI:59789"/>
    </ligand>
</feature>
<proteinExistence type="inferred from homology"/>
<dbReference type="GO" id="GO:0006298">
    <property type="term" value="P:mismatch repair"/>
    <property type="evidence" value="ECO:0007669"/>
    <property type="project" value="TreeGrafter"/>
</dbReference>
<dbReference type="Proteomes" id="UP000289372">
    <property type="component" value="Unassembled WGS sequence"/>
</dbReference>
<evidence type="ECO:0000256" key="7">
    <source>
        <dbReference type="PIRSR" id="PIRSR000398-1"/>
    </source>
</evidence>
<evidence type="ECO:0000256" key="3">
    <source>
        <dbReference type="ARBA" id="ARBA00022603"/>
    </source>
</evidence>
<dbReference type="PIRSF" id="PIRSF000398">
    <property type="entry name" value="M_m6A_EcoRV"/>
    <property type="match status" value="1"/>
</dbReference>
<dbReference type="EC" id="2.1.1.72" evidence="2 8"/>
<evidence type="ECO:0000313" key="12">
    <source>
        <dbReference type="Proteomes" id="UP000035369"/>
    </source>
</evidence>
<keyword evidence="5 8" id="KW-0949">S-adenosyl-L-methionine</keyword>
<dbReference type="Pfam" id="PF02086">
    <property type="entry name" value="MethyltransfD12"/>
    <property type="match status" value="1"/>
</dbReference>
<evidence type="ECO:0000256" key="2">
    <source>
        <dbReference type="ARBA" id="ARBA00011900"/>
    </source>
</evidence>
<dbReference type="InterPro" id="IPR029063">
    <property type="entry name" value="SAM-dependent_MTases_sf"/>
</dbReference>
<dbReference type="InterPro" id="IPR002052">
    <property type="entry name" value="DNA_methylase_N6_adenine_CS"/>
</dbReference>
<dbReference type="PROSITE" id="PS00092">
    <property type="entry name" value="N6_MTASE"/>
    <property type="match status" value="1"/>
</dbReference>
<reference evidence="11 13" key="2">
    <citation type="submission" date="2018-02" db="EMBL/GenBank/DDBJ databases">
        <title>Characterization of Xanthomonas diversity in transplant houses and field plants.</title>
        <authorList>
            <person name="Abrahamian P."/>
            <person name="Timilsina S."/>
            <person name="Minsavage G.V."/>
            <person name="Goss E.M."/>
            <person name="Jones J.B."/>
            <person name="Vallad G.E."/>
        </authorList>
    </citation>
    <scope>NUCLEOTIDE SEQUENCE [LARGE SCALE GENOMIC DNA]</scope>
    <source>
        <strain evidence="11 13">GEV2132</strain>
    </source>
</reference>
<dbReference type="Proteomes" id="UP000471082">
    <property type="component" value="Unassembled WGS sequence"/>
</dbReference>
<dbReference type="EMBL" id="JZUY01000040">
    <property type="protein sequence ID" value="KLC05552.1"/>
    <property type="molecule type" value="Genomic_DNA"/>
</dbReference>
<dbReference type="PRINTS" id="PR00505">
    <property type="entry name" value="D12N6MTFRASE"/>
</dbReference>
<evidence type="ECO:0000256" key="4">
    <source>
        <dbReference type="ARBA" id="ARBA00022679"/>
    </source>
</evidence>
<dbReference type="InterPro" id="IPR012263">
    <property type="entry name" value="M_m6A_EcoRV"/>
</dbReference>
<dbReference type="GO" id="GO:0043565">
    <property type="term" value="F:sequence-specific DNA binding"/>
    <property type="evidence" value="ECO:0007669"/>
    <property type="project" value="TreeGrafter"/>
</dbReference>
<dbReference type="SUPFAM" id="SSF53335">
    <property type="entry name" value="S-adenosyl-L-methionine-dependent methyltransferases"/>
    <property type="match status" value="1"/>
</dbReference>
<dbReference type="GO" id="GO:0032259">
    <property type="term" value="P:methylation"/>
    <property type="evidence" value="ECO:0007669"/>
    <property type="project" value="UniProtKB-KW"/>
</dbReference>
<dbReference type="InterPro" id="IPR023095">
    <property type="entry name" value="Ade_MeTrfase_dom_2"/>
</dbReference>
<comment type="catalytic activity">
    <reaction evidence="6 8">
        <text>a 2'-deoxyadenosine in DNA + S-adenosyl-L-methionine = an N(6)-methyl-2'-deoxyadenosine in DNA + S-adenosyl-L-homocysteine + H(+)</text>
        <dbReference type="Rhea" id="RHEA:15197"/>
        <dbReference type="Rhea" id="RHEA-COMP:12418"/>
        <dbReference type="Rhea" id="RHEA-COMP:12419"/>
        <dbReference type="ChEBI" id="CHEBI:15378"/>
        <dbReference type="ChEBI" id="CHEBI:57856"/>
        <dbReference type="ChEBI" id="CHEBI:59789"/>
        <dbReference type="ChEBI" id="CHEBI:90615"/>
        <dbReference type="ChEBI" id="CHEBI:90616"/>
        <dbReference type="EC" id="2.1.1.72"/>
    </reaction>
</comment>
<dbReference type="GO" id="GO:0009007">
    <property type="term" value="F:site-specific DNA-methyltransferase (adenine-specific) activity"/>
    <property type="evidence" value="ECO:0007669"/>
    <property type="project" value="UniProtKB-UniRule"/>
</dbReference>
<evidence type="ECO:0000313" key="14">
    <source>
        <dbReference type="Proteomes" id="UP000471082"/>
    </source>
</evidence>